<name>A0ABY7WRF0_9LACO</name>
<dbReference type="InterPro" id="IPR011013">
    <property type="entry name" value="Gal_mutarotase_sf_dom"/>
</dbReference>
<dbReference type="InterPro" id="IPR037481">
    <property type="entry name" value="LacX"/>
</dbReference>
<dbReference type="CDD" id="cd09024">
    <property type="entry name" value="Aldose_epim_lacX"/>
    <property type="match status" value="1"/>
</dbReference>
<proteinExistence type="predicted"/>
<dbReference type="Gene3D" id="2.70.98.10">
    <property type="match status" value="1"/>
</dbReference>
<dbReference type="Pfam" id="PF01263">
    <property type="entry name" value="Aldose_epim"/>
    <property type="match status" value="1"/>
</dbReference>
<dbReference type="EMBL" id="CP117884">
    <property type="protein sequence ID" value="WDF81546.1"/>
    <property type="molecule type" value="Genomic_DNA"/>
</dbReference>
<dbReference type="RefSeq" id="WP_274258388.1">
    <property type="nucleotide sequence ID" value="NZ_CP117884.1"/>
</dbReference>
<keyword evidence="2" id="KW-1185">Reference proteome</keyword>
<evidence type="ECO:0000313" key="2">
    <source>
        <dbReference type="Proteomes" id="UP001220377"/>
    </source>
</evidence>
<dbReference type="SUPFAM" id="SSF74650">
    <property type="entry name" value="Galactose mutarotase-like"/>
    <property type="match status" value="1"/>
</dbReference>
<gene>
    <name evidence="1" type="ORF">PQ472_06300</name>
</gene>
<protein>
    <submittedName>
        <fullName evidence="1">Aldose 1-epimerase family protein</fullName>
    </submittedName>
</protein>
<dbReference type="Proteomes" id="UP001220377">
    <property type="component" value="Chromosome"/>
</dbReference>
<reference evidence="1 2" key="1">
    <citation type="submission" date="2023-02" db="EMBL/GenBank/DDBJ databases">
        <title>Genome sequence of Lacticaseibacillus sp. KACC 23028.</title>
        <authorList>
            <person name="Kim S."/>
            <person name="Heo J."/>
            <person name="Kwon S.-W."/>
        </authorList>
    </citation>
    <scope>NUCLEOTIDE SEQUENCE [LARGE SCALE GENOMIC DNA]</scope>
    <source>
        <strain evidence="1 2">KACC 23028</strain>
    </source>
</reference>
<dbReference type="InterPro" id="IPR014718">
    <property type="entry name" value="GH-type_carb-bd"/>
</dbReference>
<dbReference type="PANTHER" id="PTHR11122">
    <property type="entry name" value="APOSPORY-ASSOCIATED PROTEIN C-RELATED"/>
    <property type="match status" value="1"/>
</dbReference>
<dbReference type="PANTHER" id="PTHR11122:SF13">
    <property type="entry name" value="GLUCOSE-6-PHOSPHATE 1-EPIMERASE"/>
    <property type="match status" value="1"/>
</dbReference>
<sequence>MVKIENEFLSAEINLHGAELSSLVNKDNGIEYMWQADPAIWARHAPVLFPIVGALKDDQYTYQGKTYHMTRHGFARDLDFTVAKQSADAVDLVLTDSAATHEKYPFAFKLTLSYKLDDHDISVRYTVENPADETMYFSIGAHPAFNMPLDPDAQFEDYSLNFEPELERQRVGLVGKYADFNAAKTVNENHTPLTHDLFKDDALIYVLNGRDTTLSLESKTAQHGVALRVIGAPYVGVWSNYPKPGNYVCLEPWWGVADGPDADGDLIQKRGINELAPRADFKAGFNVSIY</sequence>
<dbReference type="InterPro" id="IPR008183">
    <property type="entry name" value="Aldose_1/G6P_1-epimerase"/>
</dbReference>
<organism evidence="1 2">
    <name type="scientific">Lacticaseibacillus pabuli</name>
    <dbReference type="NCBI Taxonomy" id="3025672"/>
    <lineage>
        <taxon>Bacteria</taxon>
        <taxon>Bacillati</taxon>
        <taxon>Bacillota</taxon>
        <taxon>Bacilli</taxon>
        <taxon>Lactobacillales</taxon>
        <taxon>Lactobacillaceae</taxon>
        <taxon>Lacticaseibacillus</taxon>
    </lineage>
</organism>
<evidence type="ECO:0000313" key="1">
    <source>
        <dbReference type="EMBL" id="WDF81546.1"/>
    </source>
</evidence>
<accession>A0ABY7WRF0</accession>